<dbReference type="CDD" id="cd02620">
    <property type="entry name" value="Peptidase_C1A_CathepsinB"/>
    <property type="match status" value="1"/>
</dbReference>
<evidence type="ECO:0000256" key="6">
    <source>
        <dbReference type="ARBA" id="ARBA00023145"/>
    </source>
</evidence>
<evidence type="ECO:0000256" key="1">
    <source>
        <dbReference type="ARBA" id="ARBA00008455"/>
    </source>
</evidence>
<comment type="similarity">
    <text evidence="1">Belongs to the peptidase C1 family.</text>
</comment>
<accession>A0A224YC51</accession>
<evidence type="ECO:0000259" key="9">
    <source>
        <dbReference type="SMART" id="SM00645"/>
    </source>
</evidence>
<dbReference type="Pfam" id="PF00112">
    <property type="entry name" value="Peptidase_C1"/>
    <property type="match status" value="1"/>
</dbReference>
<keyword evidence="6" id="KW-0865">Zymogen</keyword>
<feature type="domain" description="Peptidase C1A papain C-terminal" evidence="9">
    <location>
        <begin position="83"/>
        <end position="331"/>
    </location>
</feature>
<keyword evidence="2" id="KW-0645">Protease</keyword>
<evidence type="ECO:0000313" key="10">
    <source>
        <dbReference type="EMBL" id="MAA11843.1"/>
    </source>
</evidence>
<protein>
    <submittedName>
        <fullName evidence="10">Cathepsin B</fullName>
    </submittedName>
</protein>
<keyword evidence="3 8" id="KW-0732">Signal</keyword>
<keyword evidence="7" id="KW-1015">Disulfide bond</keyword>
<dbReference type="InterPro" id="IPR025661">
    <property type="entry name" value="Pept_asp_AS"/>
</dbReference>
<dbReference type="GO" id="GO:0004197">
    <property type="term" value="F:cysteine-type endopeptidase activity"/>
    <property type="evidence" value="ECO:0007669"/>
    <property type="project" value="InterPro"/>
</dbReference>
<feature type="signal peptide" evidence="8">
    <location>
        <begin position="1"/>
        <end position="16"/>
    </location>
</feature>
<evidence type="ECO:0000256" key="5">
    <source>
        <dbReference type="ARBA" id="ARBA00022807"/>
    </source>
</evidence>
<evidence type="ECO:0000256" key="3">
    <source>
        <dbReference type="ARBA" id="ARBA00022729"/>
    </source>
</evidence>
<dbReference type="SUPFAM" id="SSF54001">
    <property type="entry name" value="Cysteine proteinases"/>
    <property type="match status" value="1"/>
</dbReference>
<evidence type="ECO:0000256" key="4">
    <source>
        <dbReference type="ARBA" id="ARBA00022801"/>
    </source>
</evidence>
<dbReference type="PROSITE" id="PS00139">
    <property type="entry name" value="THIOL_PROTEASE_CYS"/>
    <property type="match status" value="1"/>
</dbReference>
<dbReference type="GO" id="GO:0006508">
    <property type="term" value="P:proteolysis"/>
    <property type="evidence" value="ECO:0007669"/>
    <property type="project" value="UniProtKB-KW"/>
</dbReference>
<organism evidence="10">
    <name type="scientific">Rhipicephalus zambeziensis</name>
    <dbReference type="NCBI Taxonomy" id="60191"/>
    <lineage>
        <taxon>Eukaryota</taxon>
        <taxon>Metazoa</taxon>
        <taxon>Ecdysozoa</taxon>
        <taxon>Arthropoda</taxon>
        <taxon>Chelicerata</taxon>
        <taxon>Arachnida</taxon>
        <taxon>Acari</taxon>
        <taxon>Parasitiformes</taxon>
        <taxon>Ixodida</taxon>
        <taxon>Ixodoidea</taxon>
        <taxon>Ixodidae</taxon>
        <taxon>Rhipicephalinae</taxon>
        <taxon>Rhipicephalus</taxon>
        <taxon>Rhipicephalus</taxon>
    </lineage>
</organism>
<dbReference type="InterPro" id="IPR013128">
    <property type="entry name" value="Peptidase_C1A"/>
</dbReference>
<evidence type="ECO:0000256" key="2">
    <source>
        <dbReference type="ARBA" id="ARBA00022670"/>
    </source>
</evidence>
<proteinExistence type="inferred from homology"/>
<evidence type="ECO:0000256" key="7">
    <source>
        <dbReference type="ARBA" id="ARBA00023157"/>
    </source>
</evidence>
<reference evidence="10" key="1">
    <citation type="journal article" date="2017" name="Parasit. Vectors">
        <title>Sialotranscriptomics of Rhipicephalus zambeziensis reveals intricate expression profiles of secretory proteins and suggests tight temporal transcriptional regulation during blood-feeding.</title>
        <authorList>
            <person name="de Castro M.H."/>
            <person name="de Klerk D."/>
            <person name="Pienaar R."/>
            <person name="Rees D.J.G."/>
            <person name="Mans B.J."/>
        </authorList>
    </citation>
    <scope>NUCLEOTIDE SEQUENCE</scope>
    <source>
        <tissue evidence="10">Salivary glands</tissue>
    </source>
</reference>
<name>A0A224YC51_9ACAR</name>
<dbReference type="SMART" id="SM00645">
    <property type="entry name" value="Pept_C1"/>
    <property type="match status" value="1"/>
</dbReference>
<dbReference type="Pfam" id="PF08127">
    <property type="entry name" value="Propeptide_C1"/>
    <property type="match status" value="1"/>
</dbReference>
<dbReference type="Gene3D" id="3.90.70.10">
    <property type="entry name" value="Cysteine proteinases"/>
    <property type="match status" value="1"/>
</dbReference>
<dbReference type="InterPro" id="IPR012599">
    <property type="entry name" value="Propeptide_C1A"/>
</dbReference>
<feature type="chain" id="PRO_5018607515" evidence="8">
    <location>
        <begin position="17"/>
        <end position="335"/>
    </location>
</feature>
<keyword evidence="4" id="KW-0378">Hydrolase</keyword>
<dbReference type="InterPro" id="IPR000668">
    <property type="entry name" value="Peptidase_C1A_C"/>
</dbReference>
<evidence type="ECO:0000256" key="8">
    <source>
        <dbReference type="SAM" id="SignalP"/>
    </source>
</evidence>
<dbReference type="InterPro" id="IPR000169">
    <property type="entry name" value="Pept_cys_AS"/>
</dbReference>
<dbReference type="PRINTS" id="PR00705">
    <property type="entry name" value="PAPAIN"/>
</dbReference>
<dbReference type="FunFam" id="3.90.70.10:FF:000031">
    <property type="entry name" value="Cathepsin B"/>
    <property type="match status" value="1"/>
</dbReference>
<dbReference type="AlphaFoldDB" id="A0A224YC51"/>
<keyword evidence="5" id="KW-0788">Thiol protease</keyword>
<dbReference type="InterPro" id="IPR038765">
    <property type="entry name" value="Papain-like_cys_pep_sf"/>
</dbReference>
<dbReference type="PANTHER" id="PTHR12411">
    <property type="entry name" value="CYSTEINE PROTEASE FAMILY C1-RELATED"/>
    <property type="match status" value="1"/>
</dbReference>
<dbReference type="EMBL" id="GFPF01000697">
    <property type="protein sequence ID" value="MAA11843.1"/>
    <property type="molecule type" value="Transcribed_RNA"/>
</dbReference>
<dbReference type="PROSITE" id="PS00640">
    <property type="entry name" value="THIOL_PROTEASE_ASN"/>
    <property type="match status" value="1"/>
</dbReference>
<sequence>MKVLVLSALFAVVAQGRVKVPPSVKPLSDEMINFINNLNTTWKAGRNFDKNVPMSYLKKLSGGLYESPKDRLPLRTHVKHPDLPEFFDAREQWPNCKSISLIRDQSNCGSCWAFGTVEAISDRICIHTSGRVQVNISAQDVLTCCSACGGCKRGYPYRAWQYYKYDGIVTGGLYGTEDGCQPYSFPPHRYATTGILAPPTKHVPPTPPCKRECREGYGKTYYQDKHYGKDVYTIRQDEKEIRTEIYLNGPVQAGLDIYDDFHSYKRGVYRTHCTKSRGGHIVRILGWGTENGVPYWLAANSWNVFWGDQGYFKILRGNNECGIEEHIGAGLPEEP</sequence>